<evidence type="ECO:0000256" key="7">
    <source>
        <dbReference type="ARBA" id="ARBA00023033"/>
    </source>
</evidence>
<proteinExistence type="inferred from homology"/>
<dbReference type="PROSITE" id="PS00912">
    <property type="entry name" value="DHODEHASE_2"/>
    <property type="match status" value="1"/>
</dbReference>
<dbReference type="InterPro" id="IPR013785">
    <property type="entry name" value="Aldolase_TIM"/>
</dbReference>
<keyword evidence="4" id="KW-0285">Flavoprotein</keyword>
<dbReference type="GO" id="GO:0009636">
    <property type="term" value="P:response to toxic substance"/>
    <property type="evidence" value="ECO:0007669"/>
    <property type="project" value="UniProtKB-KW"/>
</dbReference>
<name>A0A4P7IIL7_9ACTN</name>
<sequence>MALSILSRPNPVVAAPMAGVSTPELAAAASASGGIGFLAAAFLAPASLRAEVAAYRTLVDAPVALNLFSPQPDRSAELASQLVAYAAEIAATARKHGVEPGDPRHDEFHFDAKVAYLVAEPVDAVTFTFGPVPETVVRDLQGVGTAVGFTVTSLHEAHQAVALGADFLVAQGASAGGHRGTWHVSDEPNEDSTDDVLSAVSTTGLPVIAAGGVAGRDDVRRLLDAGAAAVAVGTLFVAADEAGSSTAHRDALTSGRFPGTVVTRAFTGRPARALRNAFVADHDGHAPSAYPHVQHTTQPVRQAAATAGDPDAMALWAGSGHAAAARRPARDVVAALWP</sequence>
<dbReference type="KEGG" id="nsn:EXE58_18550"/>
<evidence type="ECO:0000256" key="4">
    <source>
        <dbReference type="ARBA" id="ARBA00022630"/>
    </source>
</evidence>
<evidence type="ECO:0000256" key="8">
    <source>
        <dbReference type="ARBA" id="ARBA00031155"/>
    </source>
</evidence>
<dbReference type="EMBL" id="CP038436">
    <property type="protein sequence ID" value="QBX57226.1"/>
    <property type="molecule type" value="Genomic_DNA"/>
</dbReference>
<organism evidence="10 11">
    <name type="scientific">Nocardioides seonyuensis</name>
    <dbReference type="NCBI Taxonomy" id="2518371"/>
    <lineage>
        <taxon>Bacteria</taxon>
        <taxon>Bacillati</taxon>
        <taxon>Actinomycetota</taxon>
        <taxon>Actinomycetes</taxon>
        <taxon>Propionibacteriales</taxon>
        <taxon>Nocardioidaceae</taxon>
        <taxon>Nocardioides</taxon>
    </lineage>
</organism>
<comment type="catalytic activity">
    <reaction evidence="9">
        <text>3 propionate 3-nitronate + 3 O2 + H2O = 3 3-oxopropanoate + 2 nitrate + nitrite + H2O2 + 3 H(+)</text>
        <dbReference type="Rhea" id="RHEA:57332"/>
        <dbReference type="ChEBI" id="CHEBI:15377"/>
        <dbReference type="ChEBI" id="CHEBI:15378"/>
        <dbReference type="ChEBI" id="CHEBI:15379"/>
        <dbReference type="ChEBI" id="CHEBI:16240"/>
        <dbReference type="ChEBI" id="CHEBI:16301"/>
        <dbReference type="ChEBI" id="CHEBI:17632"/>
        <dbReference type="ChEBI" id="CHEBI:33190"/>
        <dbReference type="ChEBI" id="CHEBI:136067"/>
    </reaction>
</comment>
<dbReference type="GO" id="GO:0018580">
    <property type="term" value="F:nitronate monooxygenase activity"/>
    <property type="evidence" value="ECO:0007669"/>
    <property type="project" value="InterPro"/>
</dbReference>
<protein>
    <recommendedName>
        <fullName evidence="8">Propionate 3-nitronate monooxygenase</fullName>
    </recommendedName>
</protein>
<keyword evidence="6" id="KW-0560">Oxidoreductase</keyword>
<evidence type="ECO:0000256" key="5">
    <source>
        <dbReference type="ARBA" id="ARBA00022643"/>
    </source>
</evidence>
<gene>
    <name evidence="10" type="ORF">EXE58_18550</name>
</gene>
<reference evidence="10 11" key="1">
    <citation type="submission" date="2019-03" db="EMBL/GenBank/DDBJ databases">
        <title>Three New Species of Nocardioides, Nocardioides euryhalodurans sp. nov., Nocardioides seonyuensis sp. nov. and Nocardioides eburneoflavus sp. nov. Iolated from Soil.</title>
        <authorList>
            <person name="Roh S.G."/>
            <person name="Lee C."/>
            <person name="Kim M.-K."/>
            <person name="Kim S.B."/>
        </authorList>
    </citation>
    <scope>NUCLEOTIDE SEQUENCE [LARGE SCALE GENOMIC DNA]</scope>
    <source>
        <strain evidence="10 11">MMS17-SY207-3</strain>
    </source>
</reference>
<dbReference type="RefSeq" id="WP_135269211.1">
    <property type="nucleotide sequence ID" value="NZ_CP038436.1"/>
</dbReference>
<evidence type="ECO:0000256" key="3">
    <source>
        <dbReference type="ARBA" id="ARBA00022575"/>
    </source>
</evidence>
<keyword evidence="3" id="KW-0216">Detoxification</keyword>
<dbReference type="PANTHER" id="PTHR42747:SF3">
    <property type="entry name" value="NITRONATE MONOOXYGENASE-RELATED"/>
    <property type="match status" value="1"/>
</dbReference>
<evidence type="ECO:0000256" key="6">
    <source>
        <dbReference type="ARBA" id="ARBA00023002"/>
    </source>
</evidence>
<keyword evidence="11" id="KW-1185">Reference proteome</keyword>
<evidence type="ECO:0000313" key="11">
    <source>
        <dbReference type="Proteomes" id="UP000294853"/>
    </source>
</evidence>
<keyword evidence="7 10" id="KW-0503">Monooxygenase</keyword>
<dbReference type="Gene3D" id="3.20.20.70">
    <property type="entry name" value="Aldolase class I"/>
    <property type="match status" value="1"/>
</dbReference>
<dbReference type="Pfam" id="PF03060">
    <property type="entry name" value="NMO"/>
    <property type="match status" value="1"/>
</dbReference>
<comment type="similarity">
    <text evidence="2">Belongs to the nitronate monooxygenase family. NMO class I subfamily.</text>
</comment>
<evidence type="ECO:0000256" key="2">
    <source>
        <dbReference type="ARBA" id="ARBA00009881"/>
    </source>
</evidence>
<evidence type="ECO:0000256" key="9">
    <source>
        <dbReference type="ARBA" id="ARBA00049401"/>
    </source>
</evidence>
<dbReference type="OrthoDB" id="9778912at2"/>
<dbReference type="CDD" id="cd04730">
    <property type="entry name" value="NPD_like"/>
    <property type="match status" value="1"/>
</dbReference>
<dbReference type="AlphaFoldDB" id="A0A4P7IIL7"/>
<comment type="cofactor">
    <cofactor evidence="1">
        <name>FMN</name>
        <dbReference type="ChEBI" id="CHEBI:58210"/>
    </cofactor>
</comment>
<dbReference type="GO" id="GO:0016627">
    <property type="term" value="F:oxidoreductase activity, acting on the CH-CH group of donors"/>
    <property type="evidence" value="ECO:0007669"/>
    <property type="project" value="InterPro"/>
</dbReference>
<accession>A0A4P7IIL7</accession>
<dbReference type="PANTHER" id="PTHR42747">
    <property type="entry name" value="NITRONATE MONOOXYGENASE-RELATED"/>
    <property type="match status" value="1"/>
</dbReference>
<dbReference type="SUPFAM" id="SSF51412">
    <property type="entry name" value="Inosine monophosphate dehydrogenase (IMPDH)"/>
    <property type="match status" value="1"/>
</dbReference>
<dbReference type="Proteomes" id="UP000294853">
    <property type="component" value="Chromosome"/>
</dbReference>
<dbReference type="InterPro" id="IPR001295">
    <property type="entry name" value="Dihydroorotate_DH_CS"/>
</dbReference>
<keyword evidence="5" id="KW-0288">FMN</keyword>
<dbReference type="InterPro" id="IPR004136">
    <property type="entry name" value="NMO"/>
</dbReference>
<evidence type="ECO:0000256" key="1">
    <source>
        <dbReference type="ARBA" id="ARBA00001917"/>
    </source>
</evidence>
<dbReference type="GO" id="GO:0006207">
    <property type="term" value="P:'de novo' pyrimidine nucleobase biosynthetic process"/>
    <property type="evidence" value="ECO:0007669"/>
    <property type="project" value="InterPro"/>
</dbReference>
<evidence type="ECO:0000313" key="10">
    <source>
        <dbReference type="EMBL" id="QBX57226.1"/>
    </source>
</evidence>